<dbReference type="Gene3D" id="3.40.390.10">
    <property type="entry name" value="Collagenase (Catalytic Domain)"/>
    <property type="match status" value="1"/>
</dbReference>
<dbReference type="InterPro" id="IPR018486">
    <property type="entry name" value="Hemopexin_CS"/>
</dbReference>
<evidence type="ECO:0000256" key="3">
    <source>
        <dbReference type="ARBA" id="ARBA00022525"/>
    </source>
</evidence>
<dbReference type="InterPro" id="IPR024079">
    <property type="entry name" value="MetalloPept_cat_dom_sf"/>
</dbReference>
<dbReference type="GO" id="GO:0008270">
    <property type="term" value="F:zinc ion binding"/>
    <property type="evidence" value="ECO:0007669"/>
    <property type="project" value="InterPro"/>
</dbReference>
<evidence type="ECO:0000256" key="16">
    <source>
        <dbReference type="PIRSR" id="PIRSR001191-2"/>
    </source>
</evidence>
<dbReference type="SMART" id="SM00120">
    <property type="entry name" value="HX"/>
    <property type="match status" value="4"/>
</dbReference>
<comment type="subcellular location">
    <subcellularLocation>
        <location evidence="1">Secreted</location>
        <location evidence="1">Extracellular space</location>
        <location evidence="1">Extracellular matrix</location>
    </subcellularLocation>
</comment>
<keyword evidence="6 16" id="KW-0479">Metal-binding</keyword>
<feature type="binding site" evidence="17">
    <location>
        <position position="178"/>
    </location>
    <ligand>
        <name>Ca(2+)</name>
        <dbReference type="ChEBI" id="CHEBI:29108"/>
        <label>1</label>
    </ligand>
</feature>
<dbReference type="Pfam" id="PF00413">
    <property type="entry name" value="Peptidase_M10"/>
    <property type="match status" value="1"/>
</dbReference>
<feature type="binding site" evidence="17">
    <location>
        <position position="441"/>
    </location>
    <ligand>
        <name>Ca(2+)</name>
        <dbReference type="ChEBI" id="CHEBI:29108"/>
        <label>5</label>
    </ligand>
</feature>
<evidence type="ECO:0000256" key="8">
    <source>
        <dbReference type="ARBA" id="ARBA00022737"/>
    </source>
</evidence>
<evidence type="ECO:0000256" key="14">
    <source>
        <dbReference type="ARBA" id="ARBA00023157"/>
    </source>
</evidence>
<reference evidence="21" key="1">
    <citation type="submission" date="2022-03" db="EMBL/GenBank/DDBJ databases">
        <authorList>
            <person name="Alioto T."/>
            <person name="Alioto T."/>
            <person name="Gomez Garrido J."/>
        </authorList>
    </citation>
    <scope>NUCLEOTIDE SEQUENCE</scope>
</reference>
<keyword evidence="8" id="KW-0677">Repeat</keyword>
<feature type="binding site" evidence="16">
    <location>
        <position position="274"/>
    </location>
    <ligand>
        <name>Zn(2+)</name>
        <dbReference type="ChEBI" id="CHEBI:29105"/>
        <label>2</label>
        <note>catalytic</note>
    </ligand>
</feature>
<dbReference type="GO" id="GO:0006508">
    <property type="term" value="P:proteolysis"/>
    <property type="evidence" value="ECO:0007669"/>
    <property type="project" value="UniProtKB-KW"/>
</dbReference>
<dbReference type="PANTHER" id="PTHR10201">
    <property type="entry name" value="MATRIX METALLOPROTEINASE"/>
    <property type="match status" value="1"/>
</dbReference>
<name>A0AAD1R6I8_PELCU</name>
<dbReference type="PRINTS" id="PR00138">
    <property type="entry name" value="MATRIXIN"/>
</dbReference>
<feature type="modified residue" description="Phosphotyrosine; by PKDCC" evidence="18">
    <location>
        <position position="427"/>
    </location>
</feature>
<feature type="binding site" evidence="16">
    <location>
        <position position="270"/>
    </location>
    <ligand>
        <name>Zn(2+)</name>
        <dbReference type="ChEBI" id="CHEBI:29105"/>
        <label>2</label>
        <note>catalytic</note>
    </ligand>
</feature>
<evidence type="ECO:0000259" key="20">
    <source>
        <dbReference type="SMART" id="SM00235"/>
    </source>
</evidence>
<feature type="binding site" evidence="17">
    <location>
        <position position="252"/>
    </location>
    <ligand>
        <name>Ca(2+)</name>
        <dbReference type="ChEBI" id="CHEBI:29108"/>
        <label>1</label>
    </ligand>
</feature>
<dbReference type="GO" id="GO:0030198">
    <property type="term" value="P:extracellular matrix organization"/>
    <property type="evidence" value="ECO:0007669"/>
    <property type="project" value="TreeGrafter"/>
</dbReference>
<sequence>MIHHSLRRETTLRHRWRQRAVLQWRSASHLHQQQHLCIVPTRTFSARTRKVPNHAQVQRSEDALIRHRQAATPHGLQYSTLGLPIVGEYLKTFGYLQKPLESDSEDFSPEEVQEATRVFQQSFNLPQTGLLDRSTLEMMREPRCGLEDPFNQKTLRYLLLGRWRKKNLTYRIYNYTPDMTPDAVTTAIKSAFKYWSDVTPLTFKEISYGRADIRISFHKRGVGCSRPFDGPGKVLAHADIPELGTVHFDQDEYWTEGSYVGMNLRIIAAHELGHALGLGHSRYTSALMAPVYNGYRPNFRLHDDDIRGIQALYGKRAQVEEEDTAFDTEVPVLVPAPTPTGPMPDPCSDNLDAIILGPHKKTYAFKGDYVWTITDFGTGPLMKIQSLWKGLPGNLDAAVHSPRTKRTYFFKGDKLWRYTDFKLNYGYPKLLSRVPANLNAALYWDGNQKIFLFKGENYWQWDELGWSNLASKKISSLFTGVPSQVDAALTWKNSKIYFFKGDKYWRVNKQLRVEKGYPLSVSERWMQCHHFD</sequence>
<evidence type="ECO:0000256" key="11">
    <source>
        <dbReference type="ARBA" id="ARBA00022837"/>
    </source>
</evidence>
<evidence type="ECO:0000256" key="10">
    <source>
        <dbReference type="ARBA" id="ARBA00022833"/>
    </source>
</evidence>
<dbReference type="SUPFAM" id="SSF50923">
    <property type="entry name" value="Hemopexin-like domain"/>
    <property type="match status" value="1"/>
</dbReference>
<evidence type="ECO:0000256" key="6">
    <source>
        <dbReference type="ARBA" id="ARBA00022723"/>
    </source>
</evidence>
<comment type="similarity">
    <text evidence="2">Belongs to the peptidase M10A family.</text>
</comment>
<dbReference type="FunFam" id="2.110.10.10:FF:000008">
    <property type="entry name" value="Matrix metallopeptidase 19"/>
    <property type="match status" value="1"/>
</dbReference>
<feature type="binding site" evidence="17">
    <location>
        <position position="247"/>
    </location>
    <ligand>
        <name>Zn(2+)</name>
        <dbReference type="ChEBI" id="CHEBI:29105"/>
        <label>1</label>
    </ligand>
</feature>
<keyword evidence="4" id="KW-0272">Extracellular matrix</keyword>
<accession>A0AAD1R6I8</accession>
<dbReference type="InterPro" id="IPR021190">
    <property type="entry name" value="Pept_M10A"/>
</dbReference>
<dbReference type="SMART" id="SM00235">
    <property type="entry name" value="ZnMc"/>
    <property type="match status" value="1"/>
</dbReference>
<feature type="repeat" description="Hemopexin" evidence="19">
    <location>
        <begin position="344"/>
        <end position="391"/>
    </location>
</feature>
<gene>
    <name evidence="21" type="ORF">PECUL_23A033566</name>
</gene>
<comment type="cofactor">
    <cofactor evidence="17">
        <name>Ca(2+)</name>
        <dbReference type="ChEBI" id="CHEBI:29108"/>
    </cofactor>
    <text evidence="17">Can bind about 5 Ca(2+) ions per subunit.</text>
</comment>
<dbReference type="Pfam" id="PF00045">
    <property type="entry name" value="Hemopexin"/>
    <property type="match status" value="2"/>
</dbReference>
<evidence type="ECO:0000256" key="15">
    <source>
        <dbReference type="PIRSR" id="PIRSR001191-1"/>
    </source>
</evidence>
<feature type="binding site" evidence="17">
    <location>
        <position position="398"/>
    </location>
    <ligand>
        <name>Ca(2+)</name>
        <dbReference type="ChEBI" id="CHEBI:29108"/>
        <label>5</label>
    </ligand>
</feature>
<dbReference type="GO" id="GO:0005615">
    <property type="term" value="C:extracellular space"/>
    <property type="evidence" value="ECO:0007669"/>
    <property type="project" value="TreeGrafter"/>
</dbReference>
<dbReference type="InterPro" id="IPR006026">
    <property type="entry name" value="Peptidase_Metallo"/>
</dbReference>
<dbReference type="InterPro" id="IPR036375">
    <property type="entry name" value="Hemopexin-like_dom_sf"/>
</dbReference>
<feature type="binding site" evidence="17">
    <location>
        <position position="288"/>
    </location>
    <ligand>
        <name>Zn(2+)</name>
        <dbReference type="ChEBI" id="CHEBI:29105"/>
        <label>2</label>
        <note>catalytic</note>
    </ligand>
</feature>
<feature type="binding site" evidence="17">
    <location>
        <position position="252"/>
    </location>
    <ligand>
        <name>Ca(2+)</name>
        <dbReference type="ChEBI" id="CHEBI:29108"/>
        <label>3</label>
    </ligand>
</feature>
<feature type="binding site" evidence="17">
    <location>
        <position position="237"/>
    </location>
    <ligand>
        <name>Zn(2+)</name>
        <dbReference type="ChEBI" id="CHEBI:29105"/>
        <label>1</label>
    </ligand>
</feature>
<feature type="binding site" evidence="17">
    <location>
        <position position="486"/>
    </location>
    <ligand>
        <name>Ca(2+)</name>
        <dbReference type="ChEBI" id="CHEBI:29108"/>
        <label>4</label>
    </ligand>
</feature>
<evidence type="ECO:0000256" key="5">
    <source>
        <dbReference type="ARBA" id="ARBA00022670"/>
    </source>
</evidence>
<dbReference type="PANTHER" id="PTHR10201:SF166">
    <property type="entry name" value="MATRIX METALLOPROTEINASE-19"/>
    <property type="match status" value="1"/>
</dbReference>
<dbReference type="GO" id="GO:0030574">
    <property type="term" value="P:collagen catabolic process"/>
    <property type="evidence" value="ECO:0007669"/>
    <property type="project" value="TreeGrafter"/>
</dbReference>
<keyword evidence="7" id="KW-0732">Signal</keyword>
<evidence type="ECO:0000256" key="17">
    <source>
        <dbReference type="PIRSR" id="PIRSR621190-2"/>
    </source>
</evidence>
<dbReference type="SUPFAM" id="SSF47090">
    <property type="entry name" value="PGBD-like"/>
    <property type="match status" value="1"/>
</dbReference>
<feature type="binding site" evidence="17">
    <location>
        <position position="396"/>
    </location>
    <ligand>
        <name>Ca(2+)</name>
        <dbReference type="ChEBI" id="CHEBI:29108"/>
        <label>4</label>
    </ligand>
</feature>
<dbReference type="CDD" id="cd04278">
    <property type="entry name" value="ZnMc_MMP"/>
    <property type="match status" value="1"/>
</dbReference>
<dbReference type="InterPro" id="IPR000585">
    <property type="entry name" value="Hemopexin-like_dom"/>
</dbReference>
<evidence type="ECO:0000256" key="12">
    <source>
        <dbReference type="ARBA" id="ARBA00023049"/>
    </source>
</evidence>
<dbReference type="EMBL" id="OW240912">
    <property type="protein sequence ID" value="CAH2224348.1"/>
    <property type="molecule type" value="Genomic_DNA"/>
</dbReference>
<evidence type="ECO:0000256" key="1">
    <source>
        <dbReference type="ARBA" id="ARBA00004498"/>
    </source>
</evidence>
<keyword evidence="11 17" id="KW-0106">Calcium</keyword>
<feature type="active site" evidence="15">
    <location>
        <position position="271"/>
    </location>
</feature>
<dbReference type="InterPro" id="IPR002477">
    <property type="entry name" value="Peptidoglycan-bd-like"/>
</dbReference>
<evidence type="ECO:0000256" key="2">
    <source>
        <dbReference type="ARBA" id="ARBA00010370"/>
    </source>
</evidence>
<dbReference type="InterPro" id="IPR001818">
    <property type="entry name" value="Pept_M10_metallopeptidase"/>
</dbReference>
<feature type="binding site" evidence="17">
    <location>
        <position position="352"/>
    </location>
    <ligand>
        <name>Ca(2+)</name>
        <dbReference type="ChEBI" id="CHEBI:29108"/>
        <label>4</label>
    </ligand>
</feature>
<evidence type="ECO:0000313" key="22">
    <source>
        <dbReference type="Proteomes" id="UP001295444"/>
    </source>
</evidence>
<dbReference type="AlphaFoldDB" id="A0AAD1R6I8"/>
<feature type="binding site" evidence="17">
    <location>
        <position position="229"/>
    </location>
    <ligand>
        <name>Ca(2+)</name>
        <dbReference type="ChEBI" id="CHEBI:29108"/>
        <label>3</label>
    </ligand>
</feature>
<dbReference type="FunFam" id="3.40.390.10:FF:000007">
    <property type="entry name" value="Collagenase 3"/>
    <property type="match status" value="1"/>
</dbReference>
<keyword evidence="5" id="KW-0645">Protease</keyword>
<feature type="binding site" evidence="17">
    <location>
        <position position="354"/>
    </location>
    <ligand>
        <name>Ca(2+)</name>
        <dbReference type="ChEBI" id="CHEBI:29108"/>
        <label>5</label>
    </ligand>
</feature>
<dbReference type="PROSITE" id="PS00024">
    <property type="entry name" value="HEMOPEXIN"/>
    <property type="match status" value="1"/>
</dbReference>
<dbReference type="InterPro" id="IPR036365">
    <property type="entry name" value="PGBD-like_sf"/>
</dbReference>
<comment type="cofactor">
    <cofactor evidence="17">
        <name>Zn(2+)</name>
        <dbReference type="ChEBI" id="CHEBI:29105"/>
    </cofactor>
    <text evidence="17">Binds 2 Zn(2+) ions per subunit.</text>
</comment>
<organism evidence="21 22">
    <name type="scientific">Pelobates cultripes</name>
    <name type="common">Western spadefoot toad</name>
    <dbReference type="NCBI Taxonomy" id="61616"/>
    <lineage>
        <taxon>Eukaryota</taxon>
        <taxon>Metazoa</taxon>
        <taxon>Chordata</taxon>
        <taxon>Craniata</taxon>
        <taxon>Vertebrata</taxon>
        <taxon>Euteleostomi</taxon>
        <taxon>Amphibia</taxon>
        <taxon>Batrachia</taxon>
        <taxon>Anura</taxon>
        <taxon>Pelobatoidea</taxon>
        <taxon>Pelobatidae</taxon>
        <taxon>Pelobates</taxon>
    </lineage>
</organism>
<feature type="binding site" evidence="16">
    <location>
        <position position="280"/>
    </location>
    <ligand>
        <name>Zn(2+)</name>
        <dbReference type="ChEBI" id="CHEBI:29105"/>
        <label>2</label>
        <note>catalytic</note>
    </ligand>
</feature>
<keyword evidence="22" id="KW-1185">Reference proteome</keyword>
<evidence type="ECO:0000256" key="9">
    <source>
        <dbReference type="ARBA" id="ARBA00022801"/>
    </source>
</evidence>
<keyword evidence="14" id="KW-1015">Disulfide bond</keyword>
<keyword evidence="12" id="KW-0482">Metalloprotease</keyword>
<feature type="binding site" description="in inhibited form" evidence="17">
    <location>
        <position position="144"/>
    </location>
    <ligand>
        <name>Zn(2+)</name>
        <dbReference type="ChEBI" id="CHEBI:29105"/>
        <label>2</label>
        <note>catalytic</note>
    </ligand>
</feature>
<feature type="repeat" description="Hemopexin" evidence="19">
    <location>
        <begin position="392"/>
        <end position="438"/>
    </location>
</feature>
<evidence type="ECO:0000256" key="7">
    <source>
        <dbReference type="ARBA" id="ARBA00022729"/>
    </source>
</evidence>
<dbReference type="PROSITE" id="PS51642">
    <property type="entry name" value="HEMOPEXIN_2"/>
    <property type="match status" value="3"/>
</dbReference>
<feature type="binding site" evidence="17">
    <location>
        <position position="249"/>
    </location>
    <ligand>
        <name>Ca(2+)</name>
        <dbReference type="ChEBI" id="CHEBI:29108"/>
        <label>3</label>
    </ligand>
</feature>
<dbReference type="CDD" id="cd00094">
    <property type="entry name" value="HX"/>
    <property type="match status" value="1"/>
</dbReference>
<keyword evidence="10 16" id="KW-0862">Zinc</keyword>
<dbReference type="PIRSF" id="PIRSF001191">
    <property type="entry name" value="Peptidase_M10A_matrix"/>
    <property type="match status" value="1"/>
</dbReference>
<evidence type="ECO:0000313" key="21">
    <source>
        <dbReference type="EMBL" id="CAH2224348.1"/>
    </source>
</evidence>
<keyword evidence="13" id="KW-0865">Zymogen</keyword>
<keyword evidence="3" id="KW-0964">Secreted</keyword>
<proteinExistence type="inferred from homology"/>
<dbReference type="Proteomes" id="UP001295444">
    <property type="component" value="Chromosome 01"/>
</dbReference>
<dbReference type="InterPro" id="IPR033739">
    <property type="entry name" value="M10A_MMP"/>
</dbReference>
<protein>
    <submittedName>
        <fullName evidence="21">Matrix metallo ase-19</fullName>
    </submittedName>
</protein>
<evidence type="ECO:0000256" key="13">
    <source>
        <dbReference type="ARBA" id="ARBA00023145"/>
    </source>
</evidence>
<evidence type="ECO:0000256" key="19">
    <source>
        <dbReference type="PROSITE-ProRule" id="PRU01011"/>
    </source>
</evidence>
<dbReference type="InterPro" id="IPR018487">
    <property type="entry name" value="Hemopexin-like_repeat"/>
</dbReference>
<feature type="binding site" evidence="17">
    <location>
        <position position="230"/>
    </location>
    <ligand>
        <name>Ca(2+)</name>
        <dbReference type="ChEBI" id="CHEBI:29108"/>
        <label>3</label>
    </ligand>
</feature>
<feature type="domain" description="Peptidase metallopeptidase" evidence="20">
    <location>
        <begin position="159"/>
        <end position="315"/>
    </location>
</feature>
<feature type="binding site" evidence="17">
    <location>
        <position position="212"/>
    </location>
    <ligand>
        <name>Ca(2+)</name>
        <dbReference type="ChEBI" id="CHEBI:29108"/>
        <label>2</label>
    </ligand>
</feature>
<dbReference type="GO" id="GO:0004222">
    <property type="term" value="F:metalloendopeptidase activity"/>
    <property type="evidence" value="ECO:0007669"/>
    <property type="project" value="InterPro"/>
</dbReference>
<evidence type="ECO:0000256" key="4">
    <source>
        <dbReference type="ARBA" id="ARBA00022530"/>
    </source>
</evidence>
<dbReference type="Gene3D" id="2.110.10.10">
    <property type="entry name" value="Hemopexin-like domain"/>
    <property type="match status" value="2"/>
</dbReference>
<dbReference type="SUPFAM" id="SSF55486">
    <property type="entry name" value="Metalloproteases ('zincins'), catalytic domain"/>
    <property type="match status" value="1"/>
</dbReference>
<dbReference type="GO" id="GO:0031012">
    <property type="term" value="C:extracellular matrix"/>
    <property type="evidence" value="ECO:0007669"/>
    <property type="project" value="InterPro"/>
</dbReference>
<evidence type="ECO:0000256" key="18">
    <source>
        <dbReference type="PIRSR" id="PIRSR621190-4"/>
    </source>
</evidence>
<keyword evidence="9" id="KW-0378">Hydrolase</keyword>
<dbReference type="Pfam" id="PF01471">
    <property type="entry name" value="PG_binding_1"/>
    <property type="match status" value="1"/>
</dbReference>
<feature type="repeat" description="Hemopexin" evidence="19">
    <location>
        <begin position="482"/>
        <end position="528"/>
    </location>
</feature>